<dbReference type="GO" id="GO:0043248">
    <property type="term" value="P:proteasome assembly"/>
    <property type="evidence" value="ECO:0007669"/>
    <property type="project" value="EnsemblFungi"/>
</dbReference>
<gene>
    <name evidence="1" type="primary">KAFR0A03750</name>
    <name evidence="1" type="ORF">KAFR_0A03750</name>
</gene>
<dbReference type="GO" id="GO:0051131">
    <property type="term" value="P:chaperone-mediated protein complex assembly"/>
    <property type="evidence" value="ECO:0007669"/>
    <property type="project" value="EnsemblFungi"/>
</dbReference>
<dbReference type="InParanoid" id="H2AN60"/>
<dbReference type="RefSeq" id="XP_003954945.1">
    <property type="nucleotide sequence ID" value="XM_003954896.1"/>
</dbReference>
<dbReference type="KEGG" id="kaf:KAFR_0A03750"/>
<dbReference type="InterPro" id="IPR018854">
    <property type="entry name" value="Psome_chaperone_3/4"/>
</dbReference>
<dbReference type="AlphaFoldDB" id="H2AN60"/>
<dbReference type="OrthoDB" id="4035555at2759"/>
<dbReference type="eggNOG" id="ENOG502S7JE">
    <property type="taxonomic scope" value="Eukaryota"/>
</dbReference>
<keyword evidence="2" id="KW-1185">Reference proteome</keyword>
<evidence type="ECO:0000313" key="1">
    <source>
        <dbReference type="EMBL" id="CCF55810.1"/>
    </source>
</evidence>
<dbReference type="Pfam" id="PF10448">
    <property type="entry name" value="POC3_POC4"/>
    <property type="match status" value="1"/>
</dbReference>
<sequence length="150" mass="17301">MSVKTVFKTITSESSLNQSIPIEIIATIPEDLQASKIPISLTLCYQKDRNNDSKYQIPSTFMYYHYSIPNRLRTKKATDDDVIGIPLIDTDNDWIKDISRKIANMVAKKYNKPCYVAWSNTKLMDNSTISMDQLFVLRSCMEFVQSIMKQ</sequence>
<dbReference type="Proteomes" id="UP000005220">
    <property type="component" value="Chromosome 1"/>
</dbReference>
<organism evidence="1 2">
    <name type="scientific">Kazachstania africana (strain ATCC 22294 / BCRC 22015 / CBS 2517 / CECT 1963 / NBRC 1671 / NRRL Y-8276)</name>
    <name type="common">Yeast</name>
    <name type="synonym">Kluyveromyces africanus</name>
    <dbReference type="NCBI Taxonomy" id="1071382"/>
    <lineage>
        <taxon>Eukaryota</taxon>
        <taxon>Fungi</taxon>
        <taxon>Dikarya</taxon>
        <taxon>Ascomycota</taxon>
        <taxon>Saccharomycotina</taxon>
        <taxon>Saccharomycetes</taxon>
        <taxon>Saccharomycetales</taxon>
        <taxon>Saccharomycetaceae</taxon>
        <taxon>Kazachstania</taxon>
    </lineage>
</organism>
<dbReference type="HOGENOM" id="CLU_133955_0_0_1"/>
<proteinExistence type="predicted"/>
<evidence type="ECO:0008006" key="3">
    <source>
        <dbReference type="Google" id="ProtNLM"/>
    </source>
</evidence>
<name>H2AN60_KAZAF</name>
<dbReference type="GO" id="GO:0005737">
    <property type="term" value="C:cytoplasm"/>
    <property type="evidence" value="ECO:0007669"/>
    <property type="project" value="EnsemblFungi"/>
</dbReference>
<dbReference type="Gene3D" id="3.30.230.100">
    <property type="match status" value="1"/>
</dbReference>
<evidence type="ECO:0000313" key="2">
    <source>
        <dbReference type="Proteomes" id="UP000005220"/>
    </source>
</evidence>
<dbReference type="GeneID" id="13886230"/>
<accession>H2AN60</accession>
<dbReference type="FunCoup" id="H2AN60">
    <property type="interactions" value="61"/>
</dbReference>
<dbReference type="STRING" id="1071382.H2AN60"/>
<dbReference type="EMBL" id="HE650821">
    <property type="protein sequence ID" value="CCF55810.1"/>
    <property type="molecule type" value="Genomic_DNA"/>
</dbReference>
<dbReference type="GO" id="GO:0032991">
    <property type="term" value="C:protein-containing complex"/>
    <property type="evidence" value="ECO:0007669"/>
    <property type="project" value="EnsemblFungi"/>
</dbReference>
<dbReference type="GO" id="GO:0005634">
    <property type="term" value="C:nucleus"/>
    <property type="evidence" value="ECO:0007669"/>
    <property type="project" value="EnsemblFungi"/>
</dbReference>
<protein>
    <recommendedName>
        <fullName evidence="3">Proteasome assembly chaperone 4</fullName>
    </recommendedName>
</protein>
<reference evidence="1 2" key="1">
    <citation type="journal article" date="2011" name="Proc. Natl. Acad. Sci. U.S.A.">
        <title>Evolutionary erosion of yeast sex chromosomes by mating-type switching accidents.</title>
        <authorList>
            <person name="Gordon J.L."/>
            <person name="Armisen D."/>
            <person name="Proux-Wera E."/>
            <person name="Oheigeartaigh S.S."/>
            <person name="Byrne K.P."/>
            <person name="Wolfe K.H."/>
        </authorList>
    </citation>
    <scope>NUCLEOTIDE SEQUENCE [LARGE SCALE GENOMIC DNA]</scope>
    <source>
        <strain evidence="2">ATCC 22294 / BCRC 22015 / CBS 2517 / CECT 1963 / NBRC 1671 / NRRL Y-8276</strain>
    </source>
</reference>